<dbReference type="Proteomes" id="UP000694871">
    <property type="component" value="Unplaced"/>
</dbReference>
<evidence type="ECO:0000256" key="3">
    <source>
        <dbReference type="ARBA" id="ARBA00022737"/>
    </source>
</evidence>
<dbReference type="PANTHER" id="PTHR45891:SF1">
    <property type="entry name" value="ZINC FINGER HOMEOBOX PROTEIN 2"/>
    <property type="match status" value="1"/>
</dbReference>
<evidence type="ECO:0000256" key="4">
    <source>
        <dbReference type="ARBA" id="ARBA00022833"/>
    </source>
</evidence>
<evidence type="ECO:0000313" key="6">
    <source>
        <dbReference type="Proteomes" id="UP000694871"/>
    </source>
</evidence>
<feature type="non-terminal residue" evidence="7">
    <location>
        <position position="137"/>
    </location>
</feature>
<evidence type="ECO:0000256" key="5">
    <source>
        <dbReference type="SAM" id="MobiDB-lite"/>
    </source>
</evidence>
<name>A0ABM1LEJ0_GEKJA</name>
<reference evidence="7" key="1">
    <citation type="submission" date="2025-08" db="UniProtKB">
        <authorList>
            <consortium name="RefSeq"/>
        </authorList>
    </citation>
    <scope>IDENTIFICATION</scope>
</reference>
<feature type="compositionally biased region" description="Basic residues" evidence="5">
    <location>
        <begin position="88"/>
        <end position="98"/>
    </location>
</feature>
<sequence length="137" mass="14904">AAPTPPSPEEKELKGKSSWQCKVCSYETNISRNLRIHMTSEKHMQNMLLLHQGLPLALPGLLGQPQPSQGGKPQPELFQFYGAQALGHSHHPHPHHAPSRASPALRGDKPMEQTQLLLNGGFPQLGTPGRKMATLGS</sequence>
<dbReference type="GeneID" id="107125472"/>
<keyword evidence="6" id="KW-1185">Reference proteome</keyword>
<dbReference type="PANTHER" id="PTHR45891">
    <property type="entry name" value="ZINC FINGER HOMEOBOX PROTEIN"/>
    <property type="match status" value="1"/>
</dbReference>
<keyword evidence="3" id="KW-0677">Repeat</keyword>
<evidence type="ECO:0000256" key="2">
    <source>
        <dbReference type="ARBA" id="ARBA00022723"/>
    </source>
</evidence>
<gene>
    <name evidence="7" type="primary">LOC107125472</name>
</gene>
<dbReference type="RefSeq" id="XP_015284377.1">
    <property type="nucleotide sequence ID" value="XM_015428891.1"/>
</dbReference>
<feature type="non-terminal residue" evidence="7">
    <location>
        <position position="1"/>
    </location>
</feature>
<dbReference type="InterPro" id="IPR051968">
    <property type="entry name" value="ZnFinger_Homeobox_TR"/>
</dbReference>
<comment type="subcellular location">
    <subcellularLocation>
        <location evidence="1">Nucleus</location>
    </subcellularLocation>
</comment>
<evidence type="ECO:0000313" key="7">
    <source>
        <dbReference type="RefSeq" id="XP_015284377.1"/>
    </source>
</evidence>
<organism evidence="6 7">
    <name type="scientific">Gekko japonicus</name>
    <name type="common">Schlegel's Japanese gecko</name>
    <dbReference type="NCBI Taxonomy" id="146911"/>
    <lineage>
        <taxon>Eukaryota</taxon>
        <taxon>Metazoa</taxon>
        <taxon>Chordata</taxon>
        <taxon>Craniata</taxon>
        <taxon>Vertebrata</taxon>
        <taxon>Euteleostomi</taxon>
        <taxon>Lepidosauria</taxon>
        <taxon>Squamata</taxon>
        <taxon>Bifurcata</taxon>
        <taxon>Gekkota</taxon>
        <taxon>Gekkonidae</taxon>
        <taxon>Gekkoninae</taxon>
        <taxon>Gekko</taxon>
    </lineage>
</organism>
<accession>A0ABM1LEJ0</accession>
<evidence type="ECO:0000256" key="1">
    <source>
        <dbReference type="ARBA" id="ARBA00004123"/>
    </source>
</evidence>
<proteinExistence type="predicted"/>
<feature type="region of interest" description="Disordered" evidence="5">
    <location>
        <begin position="85"/>
        <end position="110"/>
    </location>
</feature>
<protein>
    <submittedName>
        <fullName evidence="7">Zinc finger homeobox protein 2-like</fullName>
    </submittedName>
</protein>
<keyword evidence="2" id="KW-0479">Metal-binding</keyword>
<keyword evidence="4" id="KW-0862">Zinc</keyword>